<accession>M1Z0P5</accession>
<name>M1Z0P5_NITG3</name>
<dbReference type="HOGENOM" id="CLU_2118459_0_0_0"/>
<organism evidence="2 3">
    <name type="scientific">Nitrospina gracilis (strain 3/211)</name>
    <dbReference type="NCBI Taxonomy" id="1266370"/>
    <lineage>
        <taxon>Bacteria</taxon>
        <taxon>Pseudomonadati</taxon>
        <taxon>Nitrospinota/Tectimicrobiota group</taxon>
        <taxon>Nitrospinota</taxon>
        <taxon>Nitrospinia</taxon>
        <taxon>Nitrospinales</taxon>
        <taxon>Nitrospinaceae</taxon>
        <taxon>Nitrospina</taxon>
    </lineage>
</organism>
<feature type="signal peptide" evidence="1">
    <location>
        <begin position="1"/>
        <end position="26"/>
    </location>
</feature>
<comment type="caution">
    <text evidence="2">The sequence shown here is derived from an EMBL/GenBank/DDBJ whole genome shotgun (WGS) entry which is preliminary data.</text>
</comment>
<dbReference type="AlphaFoldDB" id="M1Z0P5"/>
<keyword evidence="1" id="KW-0732">Signal</keyword>
<proteinExistence type="predicted"/>
<protein>
    <submittedName>
        <fullName evidence="2">Uncharacterized protein</fullName>
    </submittedName>
</protein>
<keyword evidence="3" id="KW-1185">Reference proteome</keyword>
<dbReference type="InParanoid" id="M1Z0P5"/>
<evidence type="ECO:0000313" key="3">
    <source>
        <dbReference type="Proteomes" id="UP000011704"/>
    </source>
</evidence>
<dbReference type="EMBL" id="CAQJ01000063">
    <property type="protein sequence ID" value="CCQ91088.1"/>
    <property type="molecule type" value="Genomic_DNA"/>
</dbReference>
<evidence type="ECO:0000313" key="2">
    <source>
        <dbReference type="EMBL" id="CCQ91088.1"/>
    </source>
</evidence>
<gene>
    <name evidence="2" type="ORF">NITGR_570037</name>
</gene>
<dbReference type="Proteomes" id="UP000011704">
    <property type="component" value="Unassembled WGS sequence"/>
</dbReference>
<feature type="chain" id="PRO_5004019544" evidence="1">
    <location>
        <begin position="27"/>
        <end position="114"/>
    </location>
</feature>
<reference evidence="2 3" key="1">
    <citation type="journal article" date="2013" name="Front. Microbiol.">
        <title>The genome of Nitrospina gracilis illuminates the metabolism and evolution of the major marine nitrite oxidizer.</title>
        <authorList>
            <person name="Luecker S."/>
            <person name="Nowka B."/>
            <person name="Rattei T."/>
            <person name="Spieck E."/>
            <person name="and Daims H."/>
        </authorList>
    </citation>
    <scope>NUCLEOTIDE SEQUENCE [LARGE SCALE GENOMIC DNA]</scope>
    <source>
        <strain evidence="2 3">3/211</strain>
    </source>
</reference>
<sequence length="114" mass="13102">MRMTQKLWLWMLVTALAVGVPSVALADPKAEPDPCAAVNDMDEKNLCRAFEIEKKLTAEEKKNRYQNKNHSSYYCSLIRSRDKQAYCYAVVNKEQSQCGFIVNTDLEKQCNSKF</sequence>
<evidence type="ECO:0000256" key="1">
    <source>
        <dbReference type="SAM" id="SignalP"/>
    </source>
</evidence>
<dbReference type="STRING" id="1266370.NITGR_570037"/>